<dbReference type="Proteomes" id="UP000198990">
    <property type="component" value="Unassembled WGS sequence"/>
</dbReference>
<dbReference type="Gene3D" id="3.90.550.10">
    <property type="entry name" value="Spore Coat Polysaccharide Biosynthesis Protein SpsA, Chain A"/>
    <property type="match status" value="1"/>
</dbReference>
<dbReference type="OrthoDB" id="9798250at2"/>
<sequence>MGIIQDNKAERDEKVIDFTLASSNNLLLIFTRNPELGKGKRRLADTVGDESALKIYQFLLNHTVKITCNLYAEKIVYYSEEIWENDIWDNKRFGKKLQTGINLGARMANAFQEGFQNEFQKIIIIGSDMFDLSQEDIEQAFKALESNDFVVGPAEDGGYYLLGMKNYMPELFNNKDWGTETVLKDTLAHLKDKKIALLETRNDVDYYEDIKDIEAFQPFLKHINS</sequence>
<evidence type="ECO:0000313" key="2">
    <source>
        <dbReference type="Proteomes" id="UP000198990"/>
    </source>
</evidence>
<reference evidence="2" key="1">
    <citation type="submission" date="2016-10" db="EMBL/GenBank/DDBJ databases">
        <authorList>
            <person name="Varghese N."/>
            <person name="Submissions S."/>
        </authorList>
    </citation>
    <scope>NUCLEOTIDE SEQUENCE [LARGE SCALE GENOMIC DNA]</scope>
    <source>
        <strain evidence="2">DSM 16471</strain>
    </source>
</reference>
<name>A0A1H7K204_9FLAO</name>
<dbReference type="EMBL" id="FNZN01000002">
    <property type="protein sequence ID" value="SEK80526.1"/>
    <property type="molecule type" value="Genomic_DNA"/>
</dbReference>
<dbReference type="InterPro" id="IPR029044">
    <property type="entry name" value="Nucleotide-diphossugar_trans"/>
</dbReference>
<proteinExistence type="predicted"/>
<evidence type="ECO:0000313" key="1">
    <source>
        <dbReference type="EMBL" id="SEK80526.1"/>
    </source>
</evidence>
<dbReference type="Pfam" id="PF09837">
    <property type="entry name" value="DUF2064"/>
    <property type="match status" value="1"/>
</dbReference>
<dbReference type="InterPro" id="IPR018641">
    <property type="entry name" value="Trfase_1_rSAM/seldom-assoc"/>
</dbReference>
<dbReference type="NCBIfam" id="TIGR04282">
    <property type="entry name" value="glyco_like_cofC"/>
    <property type="match status" value="1"/>
</dbReference>
<dbReference type="STRING" id="228957.SAMN04488008_102200"/>
<gene>
    <name evidence="1" type="ORF">SAMN04488008_102200</name>
</gene>
<keyword evidence="2" id="KW-1185">Reference proteome</keyword>
<dbReference type="PANTHER" id="PTHR36529:SF1">
    <property type="entry name" value="GLYCOSYLTRANSFERASE"/>
    <property type="match status" value="1"/>
</dbReference>
<evidence type="ECO:0008006" key="3">
    <source>
        <dbReference type="Google" id="ProtNLM"/>
    </source>
</evidence>
<protein>
    <recommendedName>
        <fullName evidence="3">Glycosyltransferase</fullName>
    </recommendedName>
</protein>
<dbReference type="PANTHER" id="PTHR36529">
    <property type="entry name" value="SLL1095 PROTEIN"/>
    <property type="match status" value="1"/>
</dbReference>
<accession>A0A1H7K204</accession>
<dbReference type="SUPFAM" id="SSF53448">
    <property type="entry name" value="Nucleotide-diphospho-sugar transferases"/>
    <property type="match status" value="1"/>
</dbReference>
<organism evidence="1 2">
    <name type="scientific">Maribacter orientalis</name>
    <dbReference type="NCBI Taxonomy" id="228957"/>
    <lineage>
        <taxon>Bacteria</taxon>
        <taxon>Pseudomonadati</taxon>
        <taxon>Bacteroidota</taxon>
        <taxon>Flavobacteriia</taxon>
        <taxon>Flavobacteriales</taxon>
        <taxon>Flavobacteriaceae</taxon>
        <taxon>Maribacter</taxon>
    </lineage>
</organism>
<dbReference type="AlphaFoldDB" id="A0A1H7K204"/>